<name>A0ABP8JXV1_9ACTN</name>
<protein>
    <submittedName>
        <fullName evidence="2">Sugar phosphate isomerase/epimerase</fullName>
    </submittedName>
</protein>
<dbReference type="PANTHER" id="PTHR12110">
    <property type="entry name" value="HYDROXYPYRUVATE ISOMERASE"/>
    <property type="match status" value="1"/>
</dbReference>
<evidence type="ECO:0000313" key="3">
    <source>
        <dbReference type="Proteomes" id="UP001500635"/>
    </source>
</evidence>
<dbReference type="Gene3D" id="3.20.20.150">
    <property type="entry name" value="Divalent-metal-dependent TIM barrel enzymes"/>
    <property type="match status" value="1"/>
</dbReference>
<dbReference type="Pfam" id="PF01261">
    <property type="entry name" value="AP_endonuc_2"/>
    <property type="match status" value="1"/>
</dbReference>
<dbReference type="SUPFAM" id="SSF51658">
    <property type="entry name" value="Xylose isomerase-like"/>
    <property type="match status" value="1"/>
</dbReference>
<dbReference type="PANTHER" id="PTHR12110:SF48">
    <property type="entry name" value="BLL3656 PROTEIN"/>
    <property type="match status" value="1"/>
</dbReference>
<dbReference type="GO" id="GO:0016853">
    <property type="term" value="F:isomerase activity"/>
    <property type="evidence" value="ECO:0007669"/>
    <property type="project" value="UniProtKB-KW"/>
</dbReference>
<dbReference type="EMBL" id="BAABFR010000057">
    <property type="protein sequence ID" value="GAA4397658.1"/>
    <property type="molecule type" value="Genomic_DNA"/>
</dbReference>
<comment type="caution">
    <text evidence="2">The sequence shown here is derived from an EMBL/GenBank/DDBJ whole genome shotgun (WGS) entry which is preliminary data.</text>
</comment>
<gene>
    <name evidence="2" type="ORF">GCM10023147_33180</name>
</gene>
<proteinExistence type="predicted"/>
<dbReference type="RefSeq" id="WP_344997990.1">
    <property type="nucleotide sequence ID" value="NZ_BAABFR010000057.1"/>
</dbReference>
<keyword evidence="2" id="KW-0413">Isomerase</keyword>
<accession>A0ABP8JXV1</accession>
<dbReference type="InterPro" id="IPR036237">
    <property type="entry name" value="Xyl_isomerase-like_sf"/>
</dbReference>
<reference evidence="3" key="1">
    <citation type="journal article" date="2019" name="Int. J. Syst. Evol. Microbiol.">
        <title>The Global Catalogue of Microorganisms (GCM) 10K type strain sequencing project: providing services to taxonomists for standard genome sequencing and annotation.</title>
        <authorList>
            <consortium name="The Broad Institute Genomics Platform"/>
            <consortium name="The Broad Institute Genome Sequencing Center for Infectious Disease"/>
            <person name="Wu L."/>
            <person name="Ma J."/>
        </authorList>
    </citation>
    <scope>NUCLEOTIDE SEQUENCE [LARGE SCALE GENOMIC DNA]</scope>
    <source>
        <strain evidence="3">JCM 17688</strain>
    </source>
</reference>
<evidence type="ECO:0000313" key="2">
    <source>
        <dbReference type="EMBL" id="GAA4397658.1"/>
    </source>
</evidence>
<evidence type="ECO:0000259" key="1">
    <source>
        <dbReference type="Pfam" id="PF01261"/>
    </source>
</evidence>
<organism evidence="2 3">
    <name type="scientific">Tsukamurella soli</name>
    <dbReference type="NCBI Taxonomy" id="644556"/>
    <lineage>
        <taxon>Bacteria</taxon>
        <taxon>Bacillati</taxon>
        <taxon>Actinomycetota</taxon>
        <taxon>Actinomycetes</taxon>
        <taxon>Mycobacteriales</taxon>
        <taxon>Tsukamurellaceae</taxon>
        <taxon>Tsukamurella</taxon>
    </lineage>
</organism>
<keyword evidence="3" id="KW-1185">Reference proteome</keyword>
<dbReference type="InterPro" id="IPR013022">
    <property type="entry name" value="Xyl_isomerase-like_TIM-brl"/>
</dbReference>
<dbReference type="InterPro" id="IPR050312">
    <property type="entry name" value="IolE/XylAMocC-like"/>
</dbReference>
<dbReference type="Proteomes" id="UP001500635">
    <property type="component" value="Unassembled WGS sequence"/>
</dbReference>
<sequence>MTTGPIELLATCWTSAGDVKPLMPSEVSPIAIGERIQAITDTGWAGIGLAQDDLRVARDGIGFEPLREAITDAGLRYVEVELLTDWWETGEKRAASDDVRKLLFEAASRLDAGHIKIGTAFGNALDSIDPLVAPLRDLADEAADLGVRLALEAMPFSMVSSVPMGADLVRAVDRANCGILVDSWHVFRAGTSIADLRASLSADILFGVELDDAAEAVVGTLFEDTRDHRLLCGQGSFDLIGLVQALTAIGWRGPWGVEIISDDYRALELTTALDQARRSASAVIEEALR</sequence>
<feature type="domain" description="Xylose isomerase-like TIM barrel" evidence="1">
    <location>
        <begin position="37"/>
        <end position="271"/>
    </location>
</feature>